<dbReference type="EMBL" id="JBHUOP010000006">
    <property type="protein sequence ID" value="MFD2841518.1"/>
    <property type="molecule type" value="Genomic_DNA"/>
</dbReference>
<dbReference type="InterPro" id="IPR025857">
    <property type="entry name" value="MacB_PCD"/>
</dbReference>
<feature type="domain" description="MacB-like periplasmic core" evidence="9">
    <location>
        <begin position="21"/>
        <end position="239"/>
    </location>
</feature>
<keyword evidence="3 7" id="KW-0812">Transmembrane</keyword>
<feature type="transmembrane region" description="Helical" evidence="7">
    <location>
        <begin position="21"/>
        <end position="42"/>
    </location>
</feature>
<gene>
    <name evidence="10" type="ORF">ACFSYH_13205</name>
</gene>
<evidence type="ECO:0000256" key="3">
    <source>
        <dbReference type="ARBA" id="ARBA00022692"/>
    </source>
</evidence>
<dbReference type="InterPro" id="IPR050250">
    <property type="entry name" value="Macrolide_Exporter_MacB"/>
</dbReference>
<dbReference type="Proteomes" id="UP001597391">
    <property type="component" value="Unassembled WGS sequence"/>
</dbReference>
<evidence type="ECO:0000256" key="1">
    <source>
        <dbReference type="ARBA" id="ARBA00004651"/>
    </source>
</evidence>
<organism evidence="10 11">
    <name type="scientific">Populibacterium corticicola</name>
    <dbReference type="NCBI Taxonomy" id="1812826"/>
    <lineage>
        <taxon>Bacteria</taxon>
        <taxon>Bacillati</taxon>
        <taxon>Actinomycetota</taxon>
        <taxon>Actinomycetes</taxon>
        <taxon>Micrococcales</taxon>
        <taxon>Jonesiaceae</taxon>
        <taxon>Populibacterium</taxon>
    </lineage>
</organism>
<feature type="transmembrane region" description="Helical" evidence="7">
    <location>
        <begin position="361"/>
        <end position="383"/>
    </location>
</feature>
<comment type="similarity">
    <text evidence="6">Belongs to the ABC-4 integral membrane protein family.</text>
</comment>
<keyword evidence="2" id="KW-1003">Cell membrane</keyword>
<evidence type="ECO:0000256" key="4">
    <source>
        <dbReference type="ARBA" id="ARBA00022989"/>
    </source>
</evidence>
<name>A0ABW5XI30_9MICO</name>
<evidence type="ECO:0000256" key="5">
    <source>
        <dbReference type="ARBA" id="ARBA00023136"/>
    </source>
</evidence>
<feature type="domain" description="ABC3 transporter permease C-terminal" evidence="8">
    <location>
        <begin position="282"/>
        <end position="392"/>
    </location>
</feature>
<dbReference type="PANTHER" id="PTHR30572">
    <property type="entry name" value="MEMBRANE COMPONENT OF TRANSPORTER-RELATED"/>
    <property type="match status" value="1"/>
</dbReference>
<evidence type="ECO:0000256" key="6">
    <source>
        <dbReference type="ARBA" id="ARBA00038076"/>
    </source>
</evidence>
<comment type="subcellular location">
    <subcellularLocation>
        <location evidence="1">Cell membrane</location>
        <topology evidence="1">Multi-pass membrane protein</topology>
    </subcellularLocation>
</comment>
<evidence type="ECO:0000256" key="2">
    <source>
        <dbReference type="ARBA" id="ARBA00022475"/>
    </source>
</evidence>
<feature type="transmembrane region" description="Helical" evidence="7">
    <location>
        <begin position="279"/>
        <end position="303"/>
    </location>
</feature>
<feature type="transmembrane region" description="Helical" evidence="7">
    <location>
        <begin position="323"/>
        <end position="349"/>
    </location>
</feature>
<protein>
    <submittedName>
        <fullName evidence="10">ABC transporter permease</fullName>
    </submittedName>
</protein>
<dbReference type="RefSeq" id="WP_377467585.1">
    <property type="nucleotide sequence ID" value="NZ_JBHUOP010000006.1"/>
</dbReference>
<sequence length="400" mass="41095">MSFLEVIRSALRGMASNKLRSFLTLLGVLIGVGSVILLVGVGNGAAQDVTEQIGSLGSQQLTVRASSSGGSNATRSQALTMESVTALEESERGEHIDTVVPQGSSSATLSVGTTSTSASIIGTTPNYFEATASSVAQGIGFTQNDYDTSRRVIVLGAELAQTLFGTDDPVGQQVIVGTTPYLVNGVLAAKDDSGMTSTNNVAVMPLTRLERSLAGYGALSTITLTATTSEDVTEAQTEATIILSEQLGVSSSDDAPFTISAQSQLLSAQSSATDTFTSMLAAVAALSLVVGGIGVTNIMLVTVTERTREIGIRKALGARRGTILTQFLIEATLLSLLGGALGVGAAYLGSRFTIMGVTPQIVPSTVLLALAVSVAIGVIFGGYPALRASRMRPVDALRHD</sequence>
<keyword evidence="11" id="KW-1185">Reference proteome</keyword>
<keyword evidence="4 7" id="KW-1133">Transmembrane helix</keyword>
<accession>A0ABW5XI30</accession>
<proteinExistence type="inferred from homology"/>
<dbReference type="Pfam" id="PF12704">
    <property type="entry name" value="MacB_PCD"/>
    <property type="match status" value="1"/>
</dbReference>
<evidence type="ECO:0000313" key="10">
    <source>
        <dbReference type="EMBL" id="MFD2841518.1"/>
    </source>
</evidence>
<keyword evidence="5 7" id="KW-0472">Membrane</keyword>
<evidence type="ECO:0000256" key="7">
    <source>
        <dbReference type="SAM" id="Phobius"/>
    </source>
</evidence>
<comment type="caution">
    <text evidence="10">The sequence shown here is derived from an EMBL/GenBank/DDBJ whole genome shotgun (WGS) entry which is preliminary data.</text>
</comment>
<reference evidence="11" key="1">
    <citation type="journal article" date="2019" name="Int. J. Syst. Evol. Microbiol.">
        <title>The Global Catalogue of Microorganisms (GCM) 10K type strain sequencing project: providing services to taxonomists for standard genome sequencing and annotation.</title>
        <authorList>
            <consortium name="The Broad Institute Genomics Platform"/>
            <consortium name="The Broad Institute Genome Sequencing Center for Infectious Disease"/>
            <person name="Wu L."/>
            <person name="Ma J."/>
        </authorList>
    </citation>
    <scope>NUCLEOTIDE SEQUENCE [LARGE SCALE GENOMIC DNA]</scope>
    <source>
        <strain evidence="11">KCTC 33576</strain>
    </source>
</reference>
<evidence type="ECO:0000259" key="9">
    <source>
        <dbReference type="Pfam" id="PF12704"/>
    </source>
</evidence>
<dbReference type="InterPro" id="IPR003838">
    <property type="entry name" value="ABC3_permease_C"/>
</dbReference>
<dbReference type="Pfam" id="PF02687">
    <property type="entry name" value="FtsX"/>
    <property type="match status" value="1"/>
</dbReference>
<evidence type="ECO:0000259" key="8">
    <source>
        <dbReference type="Pfam" id="PF02687"/>
    </source>
</evidence>
<evidence type="ECO:0000313" key="11">
    <source>
        <dbReference type="Proteomes" id="UP001597391"/>
    </source>
</evidence>
<dbReference type="PANTHER" id="PTHR30572:SF4">
    <property type="entry name" value="ABC TRANSPORTER PERMEASE YTRF"/>
    <property type="match status" value="1"/>
</dbReference>